<gene>
    <name evidence="1" type="ORF">GCM10007205_07320</name>
</gene>
<accession>A0A8J2UK16</accession>
<evidence type="ECO:0000313" key="1">
    <source>
        <dbReference type="EMBL" id="GGC00550.1"/>
    </source>
</evidence>
<evidence type="ECO:0000313" key="2">
    <source>
        <dbReference type="Proteomes" id="UP000620266"/>
    </source>
</evidence>
<reference evidence="1" key="2">
    <citation type="submission" date="2020-09" db="EMBL/GenBank/DDBJ databases">
        <authorList>
            <person name="Sun Q."/>
            <person name="Sedlacek I."/>
        </authorList>
    </citation>
    <scope>NUCLEOTIDE SEQUENCE</scope>
    <source>
        <strain evidence="1">CCM 7086</strain>
    </source>
</reference>
<reference evidence="1" key="1">
    <citation type="journal article" date="2014" name="Int. J. Syst. Evol. Microbiol.">
        <title>Complete genome sequence of Corynebacterium casei LMG S-19264T (=DSM 44701T), isolated from a smear-ripened cheese.</title>
        <authorList>
            <consortium name="US DOE Joint Genome Institute (JGI-PGF)"/>
            <person name="Walter F."/>
            <person name="Albersmeier A."/>
            <person name="Kalinowski J."/>
            <person name="Ruckert C."/>
        </authorList>
    </citation>
    <scope>NUCLEOTIDE SEQUENCE</scope>
    <source>
        <strain evidence="1">CCM 7086</strain>
    </source>
</reference>
<protein>
    <recommendedName>
        <fullName evidence="3">DUF1853 domain-containing protein</fullName>
    </recommendedName>
</protein>
<dbReference type="AlphaFoldDB" id="A0A8J2UK16"/>
<dbReference type="Pfam" id="PF08907">
    <property type="entry name" value="DUF1853"/>
    <property type="match status" value="1"/>
</dbReference>
<dbReference type="EMBL" id="BMCG01000002">
    <property type="protein sequence ID" value="GGC00550.1"/>
    <property type="molecule type" value="Genomic_DNA"/>
</dbReference>
<evidence type="ECO:0008006" key="3">
    <source>
        <dbReference type="Google" id="ProtNLM"/>
    </source>
</evidence>
<dbReference type="InterPro" id="IPR015003">
    <property type="entry name" value="DUF1853"/>
</dbReference>
<proteinExistence type="predicted"/>
<name>A0A8J2UK16_9BURK</name>
<dbReference type="Proteomes" id="UP000620266">
    <property type="component" value="Unassembled WGS sequence"/>
</dbReference>
<comment type="caution">
    <text evidence="1">The sequence shown here is derived from an EMBL/GenBank/DDBJ whole genome shotgun (WGS) entry which is preliminary data.</text>
</comment>
<organism evidence="1 2">
    <name type="scientific">Oxalicibacterium flavum</name>
    <dbReference type="NCBI Taxonomy" id="179467"/>
    <lineage>
        <taxon>Bacteria</taxon>
        <taxon>Pseudomonadati</taxon>
        <taxon>Pseudomonadota</taxon>
        <taxon>Betaproteobacteria</taxon>
        <taxon>Burkholderiales</taxon>
        <taxon>Oxalobacteraceae</taxon>
        <taxon>Oxalicibacterium</taxon>
    </lineage>
</organism>
<sequence length="305" mass="34356">MRNRHVRDLAWLIDAPDLFDADAVGWHGRIACLGEATPQTDTASFLDALDREPTPLLAALDLHAHTRLGRYAESLMAFYLRSQGVLVAHGLQVRSADRQTIGEFDFLVRIGAQLVHWEFATKFYLLEAGGSGHDADYFVGPNLADTLGAKMNKIFERQLNLSSHPDAQALLAEPVARAQAFVKGWLFYRRQGMQAPTIDGLSSSHCRGFWCTQTEWREAQSASSSLRHMVLPRLQWLAPARAETHDTLTHAQLQQWLAQYFDGDDMPIMVASMAVDGMQMHEVERGFVVRDDWQERASRRLGLAR</sequence>
<keyword evidence="2" id="KW-1185">Reference proteome</keyword>